<protein>
    <recommendedName>
        <fullName evidence="5">DUF4191 domain-containing protein</fullName>
    </recommendedName>
</protein>
<feature type="region of interest" description="Disordered" evidence="1">
    <location>
        <begin position="1"/>
        <end position="21"/>
    </location>
</feature>
<evidence type="ECO:0000256" key="1">
    <source>
        <dbReference type="SAM" id="MobiDB-lite"/>
    </source>
</evidence>
<dbReference type="Pfam" id="PF13829">
    <property type="entry name" value="DUF4191"/>
    <property type="match status" value="1"/>
</dbReference>
<name>L7L7E1_9ACTN</name>
<dbReference type="RefSeq" id="WP_005938484.1">
    <property type="nucleotide sequence ID" value="NZ_ATVK01000047.1"/>
</dbReference>
<evidence type="ECO:0008006" key="5">
    <source>
        <dbReference type="Google" id="ProtNLM"/>
    </source>
</evidence>
<sequence length="255" mass="27532">MAKSSDNTSKEAKKAAKAARKAASKQQRQQIWQAFNMQRKDDKALIPLMLGVIVLFAVLFALFGKFVFGGLWFMLVLGILFGVLGAFLLFTRRVSKSVYKKAEGQPGAAGWALSNMRGQWRVQQAVAGTTQLDAVHRVIGKPGIILIGEGNAVRLKPLIAQEKKKTARVVGTTPIYEIIVGTEEGQVRLAKLESHVKKLPGNISRDQMESLDGRLAALKSKGASGPAMPKGPMPKGAKMKNVARTARRRGGATGV</sequence>
<reference evidence="3 4" key="1">
    <citation type="submission" date="2012-12" db="EMBL/GenBank/DDBJ databases">
        <title>Whole genome shotgun sequence of Gordonia hirsuta NBRC 16056.</title>
        <authorList>
            <person name="Isaki-Nakamura S."/>
            <person name="Hosoyama A."/>
            <person name="Tsuchikane K."/>
            <person name="Katsumata H."/>
            <person name="Baba S."/>
            <person name="Yamazaki S."/>
            <person name="Fujita N."/>
        </authorList>
    </citation>
    <scope>NUCLEOTIDE SEQUENCE [LARGE SCALE GENOMIC DNA]</scope>
    <source>
        <strain evidence="3 4">NBRC 16056</strain>
    </source>
</reference>
<proteinExistence type="predicted"/>
<feature type="compositionally biased region" description="Basic residues" evidence="1">
    <location>
        <begin position="245"/>
        <end position="255"/>
    </location>
</feature>
<dbReference type="InterPro" id="IPR025445">
    <property type="entry name" value="DUF4191"/>
</dbReference>
<keyword evidence="2" id="KW-1133">Transmembrane helix</keyword>
<accession>L7L7E1</accession>
<feature type="transmembrane region" description="Helical" evidence="2">
    <location>
        <begin position="44"/>
        <end position="64"/>
    </location>
</feature>
<dbReference type="Proteomes" id="UP000053405">
    <property type="component" value="Unassembled WGS sequence"/>
</dbReference>
<evidence type="ECO:0000313" key="4">
    <source>
        <dbReference type="Proteomes" id="UP000053405"/>
    </source>
</evidence>
<organism evidence="3 4">
    <name type="scientific">Gordonia hirsuta DSM 44140 = NBRC 16056</name>
    <dbReference type="NCBI Taxonomy" id="1121927"/>
    <lineage>
        <taxon>Bacteria</taxon>
        <taxon>Bacillati</taxon>
        <taxon>Actinomycetota</taxon>
        <taxon>Actinomycetes</taxon>
        <taxon>Mycobacteriales</taxon>
        <taxon>Gordoniaceae</taxon>
        <taxon>Gordonia</taxon>
    </lineage>
</organism>
<comment type="caution">
    <text evidence="3">The sequence shown here is derived from an EMBL/GenBank/DDBJ whole genome shotgun (WGS) entry which is preliminary data.</text>
</comment>
<keyword evidence="4" id="KW-1185">Reference proteome</keyword>
<feature type="compositionally biased region" description="Low complexity" evidence="1">
    <location>
        <begin position="221"/>
        <end position="244"/>
    </location>
</feature>
<gene>
    <name evidence="3" type="ORF">GOHSU_16_00120</name>
</gene>
<dbReference type="SUPFAM" id="SSF82866">
    <property type="entry name" value="Multidrug efflux transporter AcrB transmembrane domain"/>
    <property type="match status" value="1"/>
</dbReference>
<dbReference type="AlphaFoldDB" id="L7L7E1"/>
<keyword evidence="2" id="KW-0812">Transmembrane</keyword>
<dbReference type="eggNOG" id="ENOG5031K3Y">
    <property type="taxonomic scope" value="Bacteria"/>
</dbReference>
<feature type="region of interest" description="Disordered" evidence="1">
    <location>
        <begin position="220"/>
        <end position="255"/>
    </location>
</feature>
<dbReference type="EMBL" id="BANT01000016">
    <property type="protein sequence ID" value="GAC57055.1"/>
    <property type="molecule type" value="Genomic_DNA"/>
</dbReference>
<evidence type="ECO:0000313" key="3">
    <source>
        <dbReference type="EMBL" id="GAC57055.1"/>
    </source>
</evidence>
<evidence type="ECO:0000256" key="2">
    <source>
        <dbReference type="SAM" id="Phobius"/>
    </source>
</evidence>
<dbReference type="OrthoDB" id="8479889at2"/>
<dbReference type="STRING" id="1121927.GOHSU_16_00120"/>
<keyword evidence="2" id="KW-0472">Membrane</keyword>
<feature type="transmembrane region" description="Helical" evidence="2">
    <location>
        <begin position="70"/>
        <end position="91"/>
    </location>
</feature>